<dbReference type="OrthoDB" id="270763at2759"/>
<dbReference type="PANTHER" id="PTHR21183">
    <property type="entry name" value="RIBOSOMAL PROTEIN L47, MITOCHONDRIAL-RELATED"/>
    <property type="match status" value="1"/>
</dbReference>
<dbReference type="GO" id="GO:0032543">
    <property type="term" value="P:mitochondrial translation"/>
    <property type="evidence" value="ECO:0007669"/>
    <property type="project" value="TreeGrafter"/>
</dbReference>
<dbReference type="GO" id="GO:0003735">
    <property type="term" value="F:structural constituent of ribosome"/>
    <property type="evidence" value="ECO:0007669"/>
    <property type="project" value="InterPro"/>
</dbReference>
<comment type="similarity">
    <text evidence="2">Belongs to the universal ribosomal protein uL29 family.</text>
</comment>
<name>A0A9P7VA12_9ASCO</name>
<accession>A0A9P7VA12</accession>
<evidence type="ECO:0000256" key="5">
    <source>
        <dbReference type="ARBA" id="ARBA00023274"/>
    </source>
</evidence>
<dbReference type="InterPro" id="IPR038340">
    <property type="entry name" value="MRP-L47_sf"/>
</dbReference>
<sequence length="303" mass="35231">MQTRAFLKASRFFARSKPLRFENLKAITLRPPIVPTHQNFDVNPNHPLWQFFAGGHESESCFRQSAELDSDSRAWTMAELRMKSFDDLHKLWYVILKERNSLGREIKLGQTEFAETQAHQEIDQLLALNHKRIKQVLLERQVAYERVQTLKDTKQAQYLSQFEHEYLEAEDIANSDEKLVRLQFALFGIQPSLLDYDLDTDITERFVAGLEYVSNLKLKRYLKENPEKAQTITLPLNGPVEQLPFLLREVEEAVTELISLRETGESFALDKIDVLPFLSNVLEQELAKINSTTVEEQEQDHIV</sequence>
<comment type="caution">
    <text evidence="8">The sequence shown here is derived from an EMBL/GenBank/DDBJ whole genome shotgun (WGS) entry which is preliminary data.</text>
</comment>
<dbReference type="Proteomes" id="UP000790833">
    <property type="component" value="Unassembled WGS sequence"/>
</dbReference>
<keyword evidence="9" id="KW-1185">Reference proteome</keyword>
<evidence type="ECO:0000313" key="9">
    <source>
        <dbReference type="Proteomes" id="UP000790833"/>
    </source>
</evidence>
<protein>
    <recommendedName>
        <fullName evidence="6">Large ribosomal subunit protein uL29m</fullName>
    </recommendedName>
    <alternativeName>
        <fullName evidence="7">54S ribosomal protein L4, mitochondrial</fullName>
    </alternativeName>
</protein>
<dbReference type="RefSeq" id="XP_043049733.1">
    <property type="nucleotide sequence ID" value="XM_043195560.1"/>
</dbReference>
<dbReference type="InterPro" id="IPR010729">
    <property type="entry name" value="Ribosomal_uL29_mit"/>
</dbReference>
<gene>
    <name evidence="8" type="primary">MRPL4</name>
    <name evidence="8" type="ORF">KQ657_004896</name>
</gene>
<dbReference type="Pfam" id="PF06984">
    <property type="entry name" value="MRP-L47"/>
    <property type="match status" value="1"/>
</dbReference>
<evidence type="ECO:0000256" key="1">
    <source>
        <dbReference type="ARBA" id="ARBA00004173"/>
    </source>
</evidence>
<dbReference type="AlphaFoldDB" id="A0A9P7VA12"/>
<keyword evidence="5" id="KW-0687">Ribonucleoprotein</keyword>
<dbReference type="GO" id="GO:0005762">
    <property type="term" value="C:mitochondrial large ribosomal subunit"/>
    <property type="evidence" value="ECO:0007669"/>
    <property type="project" value="TreeGrafter"/>
</dbReference>
<evidence type="ECO:0000256" key="3">
    <source>
        <dbReference type="ARBA" id="ARBA00022980"/>
    </source>
</evidence>
<dbReference type="Gene3D" id="6.10.140.1190">
    <property type="match status" value="1"/>
</dbReference>
<keyword evidence="4" id="KW-0496">Mitochondrion</keyword>
<evidence type="ECO:0000256" key="6">
    <source>
        <dbReference type="ARBA" id="ARBA00035289"/>
    </source>
</evidence>
<evidence type="ECO:0000256" key="4">
    <source>
        <dbReference type="ARBA" id="ARBA00023128"/>
    </source>
</evidence>
<comment type="subcellular location">
    <subcellularLocation>
        <location evidence="1">Mitochondrion</location>
    </subcellularLocation>
</comment>
<dbReference type="Gene3D" id="6.10.330.20">
    <property type="match status" value="1"/>
</dbReference>
<evidence type="ECO:0000313" key="8">
    <source>
        <dbReference type="EMBL" id="KAG7194186.1"/>
    </source>
</evidence>
<reference evidence="8" key="1">
    <citation type="submission" date="2021-03" db="EMBL/GenBank/DDBJ databases">
        <authorList>
            <person name="Palmer J.M."/>
        </authorList>
    </citation>
    <scope>NUCLEOTIDE SEQUENCE</scope>
    <source>
        <strain evidence="8">ARV_011</strain>
    </source>
</reference>
<proteinExistence type="inferred from homology"/>
<dbReference type="EMBL" id="JAHMUF010000008">
    <property type="protein sequence ID" value="KAG7194186.1"/>
    <property type="molecule type" value="Genomic_DNA"/>
</dbReference>
<organism evidence="8 9">
    <name type="scientific">Scheffersomyces spartinae</name>
    <dbReference type="NCBI Taxonomy" id="45513"/>
    <lineage>
        <taxon>Eukaryota</taxon>
        <taxon>Fungi</taxon>
        <taxon>Dikarya</taxon>
        <taxon>Ascomycota</taxon>
        <taxon>Saccharomycotina</taxon>
        <taxon>Pichiomycetes</taxon>
        <taxon>Debaryomycetaceae</taxon>
        <taxon>Scheffersomyces</taxon>
    </lineage>
</organism>
<evidence type="ECO:0000256" key="2">
    <source>
        <dbReference type="ARBA" id="ARBA00009254"/>
    </source>
</evidence>
<keyword evidence="3 8" id="KW-0689">Ribosomal protein</keyword>
<dbReference type="GeneID" id="66118270"/>
<evidence type="ECO:0000256" key="7">
    <source>
        <dbReference type="ARBA" id="ARBA00035399"/>
    </source>
</evidence>
<dbReference type="PANTHER" id="PTHR21183:SF18">
    <property type="entry name" value="LARGE RIBOSOMAL SUBUNIT PROTEIN UL29M"/>
    <property type="match status" value="1"/>
</dbReference>